<evidence type="ECO:0000313" key="1">
    <source>
        <dbReference type="EMBL" id="MCW7506127.1"/>
    </source>
</evidence>
<comment type="caution">
    <text evidence="1">The sequence shown here is derived from an EMBL/GenBank/DDBJ whole genome shotgun (WGS) entry which is preliminary data.</text>
</comment>
<sequence>MKNRENENQKNSKPCQWSPELQELTRNVLENLPIPSFAKGYTIVKSLENGHGKIDIIDALNYQYVIRRIETNEIMFRYHSIEDLLYSGWVID</sequence>
<organism evidence="1 2">
    <name type="scientific">Leptospira paudalimensis</name>
    <dbReference type="NCBI Taxonomy" id="2950024"/>
    <lineage>
        <taxon>Bacteria</taxon>
        <taxon>Pseudomonadati</taxon>
        <taxon>Spirochaetota</taxon>
        <taxon>Spirochaetia</taxon>
        <taxon>Leptospirales</taxon>
        <taxon>Leptospiraceae</taxon>
        <taxon>Leptospira</taxon>
    </lineage>
</organism>
<proteinExistence type="predicted"/>
<gene>
    <name evidence="1" type="ORF">ND855_18480</name>
</gene>
<dbReference type="EMBL" id="JAMQPR010000003">
    <property type="protein sequence ID" value="MCW7506127.1"/>
    <property type="molecule type" value="Genomic_DNA"/>
</dbReference>
<protein>
    <submittedName>
        <fullName evidence="1">Uncharacterized protein</fullName>
    </submittedName>
</protein>
<reference evidence="1 2" key="1">
    <citation type="submission" date="2022-06" db="EMBL/GenBank/DDBJ databases">
        <title>Leptospira isolates from biofilms formed at urban environments.</title>
        <authorList>
            <person name="Ribeiro P.S."/>
            <person name="Sousa T."/>
            <person name="Carvalho N."/>
            <person name="Aburjaile F."/>
            <person name="Neves F."/>
            <person name="Oliveira D."/>
            <person name="Blanco L."/>
            <person name="Lima J."/>
            <person name="Costa F."/>
            <person name="Brenig B."/>
            <person name="Soares S."/>
            <person name="Ramos R."/>
            <person name="Goes-Neto A."/>
            <person name="Matiuzzi M."/>
            <person name="Azevedo V."/>
            <person name="Ristow P."/>
        </authorList>
    </citation>
    <scope>NUCLEOTIDE SEQUENCE [LARGE SCALE GENOMIC DNA]</scope>
    <source>
        <strain evidence="1 2">VSF14</strain>
    </source>
</reference>
<accession>A0ABT3MCL6</accession>
<dbReference type="Proteomes" id="UP001208794">
    <property type="component" value="Unassembled WGS sequence"/>
</dbReference>
<name>A0ABT3MCL6_9LEPT</name>
<keyword evidence="2" id="KW-1185">Reference proteome</keyword>
<evidence type="ECO:0000313" key="2">
    <source>
        <dbReference type="Proteomes" id="UP001208794"/>
    </source>
</evidence>
<dbReference type="RefSeq" id="WP_265359685.1">
    <property type="nucleotide sequence ID" value="NZ_JAMQPR010000003.1"/>
</dbReference>